<dbReference type="GO" id="GO:0005254">
    <property type="term" value="F:chloride channel activity"/>
    <property type="evidence" value="ECO:0007669"/>
    <property type="project" value="TreeGrafter"/>
</dbReference>
<dbReference type="Proteomes" id="UP000814243">
    <property type="component" value="Unassembled WGS sequence"/>
</dbReference>
<dbReference type="Gene3D" id="1.20.1050.10">
    <property type="match status" value="1"/>
</dbReference>
<reference evidence="1" key="1">
    <citation type="journal article" date="2021" name="G3 (Bethesda)">
        <title>Genome and transcriptome analysis of the beet armyworm Spodoptera exigua reveals targets for pest control. .</title>
        <authorList>
            <person name="Simon S."/>
            <person name="Breeschoten T."/>
            <person name="Jansen H.J."/>
            <person name="Dirks R.P."/>
            <person name="Schranz M.E."/>
            <person name="Ros V.I.D."/>
        </authorList>
    </citation>
    <scope>NUCLEOTIDE SEQUENCE</scope>
    <source>
        <strain evidence="1">TB_SE_WUR_2020</strain>
    </source>
</reference>
<evidence type="ECO:0000313" key="2">
    <source>
        <dbReference type="Proteomes" id="UP000814243"/>
    </source>
</evidence>
<dbReference type="GO" id="GO:0016324">
    <property type="term" value="C:apical plasma membrane"/>
    <property type="evidence" value="ECO:0007669"/>
    <property type="project" value="TreeGrafter"/>
</dbReference>
<dbReference type="PANTHER" id="PTHR43920">
    <property type="entry name" value="CHLORIDE INTRACELLULAR CHANNEL, ISOFORM A"/>
    <property type="match status" value="1"/>
</dbReference>
<proteinExistence type="predicted"/>
<organism evidence="1 2">
    <name type="scientific">Spodoptera exigua</name>
    <name type="common">Beet armyworm</name>
    <name type="synonym">Noctua fulgens</name>
    <dbReference type="NCBI Taxonomy" id="7107"/>
    <lineage>
        <taxon>Eukaryota</taxon>
        <taxon>Metazoa</taxon>
        <taxon>Ecdysozoa</taxon>
        <taxon>Arthropoda</taxon>
        <taxon>Hexapoda</taxon>
        <taxon>Insecta</taxon>
        <taxon>Pterygota</taxon>
        <taxon>Neoptera</taxon>
        <taxon>Endopterygota</taxon>
        <taxon>Lepidoptera</taxon>
        <taxon>Glossata</taxon>
        <taxon>Ditrysia</taxon>
        <taxon>Noctuoidea</taxon>
        <taxon>Noctuidae</taxon>
        <taxon>Amphipyrinae</taxon>
        <taxon>Spodoptera</taxon>
    </lineage>
</organism>
<accession>A0A922SKC1</accession>
<comment type="caution">
    <text evidence="1">The sequence shown here is derived from an EMBL/GenBank/DDBJ whole genome shotgun (WGS) entry which is preliminary data.</text>
</comment>
<dbReference type="AlphaFoldDB" id="A0A922SKC1"/>
<gene>
    <name evidence="1" type="ORF">HF086_001630</name>
</gene>
<dbReference type="Gene3D" id="3.40.30.10">
    <property type="entry name" value="Glutaredoxin"/>
    <property type="match status" value="1"/>
</dbReference>
<protein>
    <submittedName>
        <fullName evidence="1">Uncharacterized protein</fullName>
    </submittedName>
</protein>
<name>A0A922SKC1_SPOEX</name>
<sequence>MDLYLLAELKTISLKVTTVDMQKPPPDFRTNFEATHPPILIDNGLAILENEKIERHIMKSVPGGHNLFVQDKEVASLIENLYSKLKLVLVRKDEQKSAALRAHLGRIDGLLERRGTRKIFVQNNNRYVSLQALKMKKHEELETPTFTTSIPIDVSENSNAE</sequence>
<dbReference type="EMBL" id="JACEFF010000286">
    <property type="protein sequence ID" value="KAH9640278.1"/>
    <property type="molecule type" value="Genomic_DNA"/>
</dbReference>
<dbReference type="PANTHER" id="PTHR43920:SF5">
    <property type="entry name" value="CHLORIDE INTRACELLULAR CHANNEL CLIC"/>
    <property type="match status" value="1"/>
</dbReference>
<dbReference type="GO" id="GO:0005737">
    <property type="term" value="C:cytoplasm"/>
    <property type="evidence" value="ECO:0007669"/>
    <property type="project" value="TreeGrafter"/>
</dbReference>
<evidence type="ECO:0000313" key="1">
    <source>
        <dbReference type="EMBL" id="KAH9640278.1"/>
    </source>
</evidence>